<dbReference type="SUPFAM" id="SSF55874">
    <property type="entry name" value="ATPase domain of HSP90 chaperone/DNA topoisomerase II/histidine kinase"/>
    <property type="match status" value="1"/>
</dbReference>
<evidence type="ECO:0000256" key="3">
    <source>
        <dbReference type="ARBA" id="ARBA00012438"/>
    </source>
</evidence>
<keyword evidence="4" id="KW-1003">Cell membrane</keyword>
<dbReference type="Gene3D" id="1.10.287.130">
    <property type="match status" value="1"/>
</dbReference>
<evidence type="ECO:0000313" key="14">
    <source>
        <dbReference type="Proteomes" id="UP000634139"/>
    </source>
</evidence>
<comment type="caution">
    <text evidence="13">The sequence shown here is derived from an EMBL/GenBank/DDBJ whole genome shotgun (WGS) entry which is preliminary data.</text>
</comment>
<evidence type="ECO:0000256" key="6">
    <source>
        <dbReference type="ARBA" id="ARBA00022679"/>
    </source>
</evidence>
<evidence type="ECO:0000256" key="7">
    <source>
        <dbReference type="ARBA" id="ARBA00022741"/>
    </source>
</evidence>
<keyword evidence="9" id="KW-0067">ATP-binding</keyword>
<dbReference type="AlphaFoldDB" id="A0A918VBY1"/>
<accession>A0A918VBY1</accession>
<organism evidence="13 14">
    <name type="scientific">Novosphingobium arvoryzae</name>
    <dbReference type="NCBI Taxonomy" id="1256514"/>
    <lineage>
        <taxon>Bacteria</taxon>
        <taxon>Pseudomonadati</taxon>
        <taxon>Pseudomonadota</taxon>
        <taxon>Alphaproteobacteria</taxon>
        <taxon>Sphingomonadales</taxon>
        <taxon>Sphingomonadaceae</taxon>
        <taxon>Novosphingobium</taxon>
    </lineage>
</organism>
<keyword evidence="14" id="KW-1185">Reference proteome</keyword>
<dbReference type="Pfam" id="PF00672">
    <property type="entry name" value="HAMP"/>
    <property type="match status" value="1"/>
</dbReference>
<dbReference type="PROSITE" id="PS50109">
    <property type="entry name" value="HIS_KIN"/>
    <property type="match status" value="1"/>
</dbReference>
<evidence type="ECO:0000256" key="4">
    <source>
        <dbReference type="ARBA" id="ARBA00022475"/>
    </source>
</evidence>
<keyword evidence="7" id="KW-0547">Nucleotide-binding</keyword>
<dbReference type="PANTHER" id="PTHR44936:SF10">
    <property type="entry name" value="SENSOR PROTEIN RSTB"/>
    <property type="match status" value="1"/>
</dbReference>
<dbReference type="PRINTS" id="PR00344">
    <property type="entry name" value="BCTRLSENSOR"/>
</dbReference>
<dbReference type="InterPro" id="IPR036097">
    <property type="entry name" value="HisK_dim/P_sf"/>
</dbReference>
<dbReference type="InterPro" id="IPR050980">
    <property type="entry name" value="2C_sensor_his_kinase"/>
</dbReference>
<dbReference type="SUPFAM" id="SSF47384">
    <property type="entry name" value="Homodimeric domain of signal transducing histidine kinase"/>
    <property type="match status" value="1"/>
</dbReference>
<evidence type="ECO:0000256" key="10">
    <source>
        <dbReference type="SAM" id="Phobius"/>
    </source>
</evidence>
<dbReference type="InterPro" id="IPR005467">
    <property type="entry name" value="His_kinase_dom"/>
</dbReference>
<protein>
    <recommendedName>
        <fullName evidence="3">histidine kinase</fullName>
        <ecNumber evidence="3">2.7.13.3</ecNumber>
    </recommendedName>
</protein>
<dbReference type="SMART" id="SM00388">
    <property type="entry name" value="HisKA"/>
    <property type="match status" value="1"/>
</dbReference>
<dbReference type="EMBL" id="BMZD01000001">
    <property type="protein sequence ID" value="GGZ89755.1"/>
    <property type="molecule type" value="Genomic_DNA"/>
</dbReference>
<dbReference type="InterPro" id="IPR004358">
    <property type="entry name" value="Sig_transdc_His_kin-like_C"/>
</dbReference>
<evidence type="ECO:0000256" key="8">
    <source>
        <dbReference type="ARBA" id="ARBA00022777"/>
    </source>
</evidence>
<dbReference type="Proteomes" id="UP000634139">
    <property type="component" value="Unassembled WGS sequence"/>
</dbReference>
<sequence>MKPDHPFLARLWPRSLQGQLLLGIALAVLLAQGISAALLWRAQVERREAALIHTAAIRIVTASREAAEEQIERRRPGSRLLAAARQLRIERLDASPLRPGDVREHEAEEELAEILTNQGMEITSAVVVHRPLGDDPRLAGKLARQAAMMGEHGRPQPDHLLVAAVEQKAGGWLLVRVPVPKGDPAIMASFIGQTLLLFALLVGAIALIVGRITRPLAALTRRLERFAATRTADGQMQPEGPDDIRRLIVAHNAMEGRIAALLDEKDVMLGAIGHDLKTPLAALRVRIESVEDEGERAKMAATIEDIVRSLDDILSLARVGRPSDPREPTELSALVANIAEEFEDMGEPVSFAPSERIVVPLRTTWLRRALRNLVSNALRYGQSARITLTRENGFAVIRVEDDGPGIPDADLERMLEPFTRGDPSRNSVTGGAGLGLTLARAIAEQHGGSLRLANRQSAGGVSGLIATLMLPLG</sequence>
<comment type="catalytic activity">
    <reaction evidence="1">
        <text>ATP + protein L-histidine = ADP + protein N-phospho-L-histidine.</text>
        <dbReference type="EC" id="2.7.13.3"/>
    </reaction>
</comment>
<keyword evidence="10" id="KW-0472">Membrane</keyword>
<feature type="domain" description="HAMP" evidence="12">
    <location>
        <begin position="210"/>
        <end position="263"/>
    </location>
</feature>
<dbReference type="PANTHER" id="PTHR44936">
    <property type="entry name" value="SENSOR PROTEIN CREC"/>
    <property type="match status" value="1"/>
</dbReference>
<dbReference type="InterPro" id="IPR003661">
    <property type="entry name" value="HisK_dim/P_dom"/>
</dbReference>
<keyword evidence="8 13" id="KW-0418">Kinase</keyword>
<dbReference type="InterPro" id="IPR036890">
    <property type="entry name" value="HATPase_C_sf"/>
</dbReference>
<dbReference type="CDD" id="cd00075">
    <property type="entry name" value="HATPase"/>
    <property type="match status" value="1"/>
</dbReference>
<evidence type="ECO:0000256" key="1">
    <source>
        <dbReference type="ARBA" id="ARBA00000085"/>
    </source>
</evidence>
<keyword evidence="10" id="KW-1133">Transmembrane helix</keyword>
<dbReference type="SMART" id="SM00387">
    <property type="entry name" value="HATPase_c"/>
    <property type="match status" value="1"/>
</dbReference>
<evidence type="ECO:0000313" key="13">
    <source>
        <dbReference type="EMBL" id="GGZ89755.1"/>
    </source>
</evidence>
<reference evidence="13" key="2">
    <citation type="submission" date="2020-09" db="EMBL/GenBank/DDBJ databases">
        <authorList>
            <person name="Sun Q."/>
            <person name="Kim S."/>
        </authorList>
    </citation>
    <scope>NUCLEOTIDE SEQUENCE</scope>
    <source>
        <strain evidence="13">KCTC 32422</strain>
    </source>
</reference>
<evidence type="ECO:0000256" key="2">
    <source>
        <dbReference type="ARBA" id="ARBA00004651"/>
    </source>
</evidence>
<dbReference type="PROSITE" id="PS50885">
    <property type="entry name" value="HAMP"/>
    <property type="match status" value="1"/>
</dbReference>
<dbReference type="GO" id="GO:0005886">
    <property type="term" value="C:plasma membrane"/>
    <property type="evidence" value="ECO:0007669"/>
    <property type="project" value="UniProtKB-SubCell"/>
</dbReference>
<dbReference type="InterPro" id="IPR003594">
    <property type="entry name" value="HATPase_dom"/>
</dbReference>
<evidence type="ECO:0000259" key="12">
    <source>
        <dbReference type="PROSITE" id="PS50885"/>
    </source>
</evidence>
<dbReference type="GO" id="GO:0005524">
    <property type="term" value="F:ATP binding"/>
    <property type="evidence" value="ECO:0007669"/>
    <property type="project" value="UniProtKB-KW"/>
</dbReference>
<dbReference type="CDD" id="cd00082">
    <property type="entry name" value="HisKA"/>
    <property type="match status" value="1"/>
</dbReference>
<evidence type="ECO:0000259" key="11">
    <source>
        <dbReference type="PROSITE" id="PS50109"/>
    </source>
</evidence>
<proteinExistence type="predicted"/>
<comment type="subcellular location">
    <subcellularLocation>
        <location evidence="2">Cell membrane</location>
        <topology evidence="2">Multi-pass membrane protein</topology>
    </subcellularLocation>
</comment>
<keyword evidence="6" id="KW-0808">Transferase</keyword>
<dbReference type="EC" id="2.7.13.3" evidence="3"/>
<dbReference type="Pfam" id="PF02518">
    <property type="entry name" value="HATPase_c"/>
    <property type="match status" value="1"/>
</dbReference>
<evidence type="ECO:0000256" key="9">
    <source>
        <dbReference type="ARBA" id="ARBA00022840"/>
    </source>
</evidence>
<keyword evidence="10" id="KW-0812">Transmembrane</keyword>
<dbReference type="RefSeq" id="WP_229822113.1">
    <property type="nucleotide sequence ID" value="NZ_BMZD01000001.1"/>
</dbReference>
<reference evidence="13" key="1">
    <citation type="journal article" date="2014" name="Int. J. Syst. Evol. Microbiol.">
        <title>Complete genome sequence of Corynebacterium casei LMG S-19264T (=DSM 44701T), isolated from a smear-ripened cheese.</title>
        <authorList>
            <consortium name="US DOE Joint Genome Institute (JGI-PGF)"/>
            <person name="Walter F."/>
            <person name="Albersmeier A."/>
            <person name="Kalinowski J."/>
            <person name="Ruckert C."/>
        </authorList>
    </citation>
    <scope>NUCLEOTIDE SEQUENCE</scope>
    <source>
        <strain evidence="13">KCTC 32422</strain>
    </source>
</reference>
<evidence type="ECO:0000256" key="5">
    <source>
        <dbReference type="ARBA" id="ARBA00022553"/>
    </source>
</evidence>
<feature type="transmembrane region" description="Helical" evidence="10">
    <location>
        <begin position="190"/>
        <end position="212"/>
    </location>
</feature>
<feature type="domain" description="Histidine kinase" evidence="11">
    <location>
        <begin position="271"/>
        <end position="473"/>
    </location>
</feature>
<keyword evidence="5" id="KW-0597">Phosphoprotein</keyword>
<dbReference type="InterPro" id="IPR003660">
    <property type="entry name" value="HAMP_dom"/>
</dbReference>
<gene>
    <name evidence="13" type="ORF">GCM10011617_06190</name>
</gene>
<name>A0A918VBY1_9SPHN</name>
<dbReference type="GO" id="GO:0000155">
    <property type="term" value="F:phosphorelay sensor kinase activity"/>
    <property type="evidence" value="ECO:0007669"/>
    <property type="project" value="InterPro"/>
</dbReference>
<dbReference type="Gene3D" id="3.30.565.10">
    <property type="entry name" value="Histidine kinase-like ATPase, C-terminal domain"/>
    <property type="match status" value="1"/>
</dbReference>